<comment type="caution">
    <text evidence="1">The sequence shown here is derived from an EMBL/GenBank/DDBJ whole genome shotgun (WGS) entry which is preliminary data.</text>
</comment>
<dbReference type="Proteomes" id="UP000023152">
    <property type="component" value="Unassembled WGS sequence"/>
</dbReference>
<evidence type="ECO:0000313" key="1">
    <source>
        <dbReference type="EMBL" id="ETO35544.1"/>
    </source>
</evidence>
<keyword evidence="2" id="KW-1185">Reference proteome</keyword>
<organism evidence="1 2">
    <name type="scientific">Reticulomyxa filosa</name>
    <dbReference type="NCBI Taxonomy" id="46433"/>
    <lineage>
        <taxon>Eukaryota</taxon>
        <taxon>Sar</taxon>
        <taxon>Rhizaria</taxon>
        <taxon>Retaria</taxon>
        <taxon>Foraminifera</taxon>
        <taxon>Monothalamids</taxon>
        <taxon>Reticulomyxidae</taxon>
        <taxon>Reticulomyxa</taxon>
    </lineage>
</organism>
<proteinExistence type="predicted"/>
<accession>X6PBV8</accession>
<sequence length="365" mass="40442">MGIWIFCWQRMLGVSRDNSASSSKNSGCSNTWCNIKYYKCPKCNREVWAYGTFDGNICWECPGTLVQATAKVVDATTLGVTSSITSTVADTLTDTKRYYKCPKCNREVWAYGTFDGNICWECPGTLVQATAKVVDATTGNSTKAISSTLADTLTDTKRYYNCPKCNREVWAYGTFEGNVCWECSGTLSNAAAKTVNAAIESTMKSANTTIANTLAANSLQGFTSTATDVLTGTKRYYKCPKCDQEVWAYGIYEGTVCQNCSGTVIQATAKTVDAATENAFTNVTSTTADILTDTKRYYPCPKCRENVWAYGAFQGNTCWNCRSTIEEKLSLFFELSIQKKKLNSFLKKLFCFKKIVNVNYHFIKS</sequence>
<evidence type="ECO:0000313" key="2">
    <source>
        <dbReference type="Proteomes" id="UP000023152"/>
    </source>
</evidence>
<gene>
    <name evidence="1" type="ORF">RFI_01516</name>
</gene>
<name>X6PBV8_RETFI</name>
<dbReference type="EMBL" id="ASPP01001517">
    <property type="protein sequence ID" value="ETO35544.1"/>
    <property type="molecule type" value="Genomic_DNA"/>
</dbReference>
<protein>
    <submittedName>
        <fullName evidence="1">Uncharacterized protein</fullName>
    </submittedName>
</protein>
<dbReference type="AlphaFoldDB" id="X6PBV8"/>
<reference evidence="1 2" key="1">
    <citation type="journal article" date="2013" name="Curr. Biol.">
        <title>The Genome of the Foraminiferan Reticulomyxa filosa.</title>
        <authorList>
            <person name="Glockner G."/>
            <person name="Hulsmann N."/>
            <person name="Schleicher M."/>
            <person name="Noegel A.A."/>
            <person name="Eichinger L."/>
            <person name="Gallinger C."/>
            <person name="Pawlowski J."/>
            <person name="Sierra R."/>
            <person name="Euteneuer U."/>
            <person name="Pillet L."/>
            <person name="Moustafa A."/>
            <person name="Platzer M."/>
            <person name="Groth M."/>
            <person name="Szafranski K."/>
            <person name="Schliwa M."/>
        </authorList>
    </citation>
    <scope>NUCLEOTIDE SEQUENCE [LARGE SCALE GENOMIC DNA]</scope>
</reference>